<evidence type="ECO:0000313" key="2">
    <source>
        <dbReference type="EMBL" id="MEK0083408.1"/>
    </source>
</evidence>
<dbReference type="Proteomes" id="UP001375743">
    <property type="component" value="Unassembled WGS sequence"/>
</dbReference>
<reference evidence="2 3" key="1">
    <citation type="submission" date="2024-01" db="EMBL/GenBank/DDBJ databases">
        <title>Multi-omics insights into the function and evolution of sodium benzoate biodegradation pathways in Benzoatithermus flavus gen. nov., sp. nov. from hot spring.</title>
        <authorList>
            <person name="Hu C.-J."/>
            <person name="Li W.-J."/>
        </authorList>
    </citation>
    <scope>NUCLEOTIDE SEQUENCE [LARGE SCALE GENOMIC DNA]</scope>
    <source>
        <strain evidence="2 3">SYSU G07066</strain>
    </source>
</reference>
<accession>A0ABU8XQB9</accession>
<organism evidence="2 3">
    <name type="scientific">Benzoatithermus flavus</name>
    <dbReference type="NCBI Taxonomy" id="3108223"/>
    <lineage>
        <taxon>Bacteria</taxon>
        <taxon>Pseudomonadati</taxon>
        <taxon>Pseudomonadota</taxon>
        <taxon>Alphaproteobacteria</taxon>
        <taxon>Geminicoccales</taxon>
        <taxon>Geminicoccaceae</taxon>
        <taxon>Benzoatithermus</taxon>
    </lineage>
</organism>
<evidence type="ECO:0000256" key="1">
    <source>
        <dbReference type="SAM" id="SignalP"/>
    </source>
</evidence>
<name>A0ABU8XQB9_9PROT</name>
<gene>
    <name evidence="2" type="ORF">U1T56_09615</name>
</gene>
<comment type="caution">
    <text evidence="2">The sequence shown here is derived from an EMBL/GenBank/DDBJ whole genome shotgun (WGS) entry which is preliminary data.</text>
</comment>
<dbReference type="SUPFAM" id="SSF55961">
    <property type="entry name" value="Bet v1-like"/>
    <property type="match status" value="1"/>
</dbReference>
<feature type="chain" id="PRO_5046670020" description="Lipoprotein" evidence="1">
    <location>
        <begin position="22"/>
        <end position="156"/>
    </location>
</feature>
<evidence type="ECO:0008006" key="4">
    <source>
        <dbReference type="Google" id="ProtNLM"/>
    </source>
</evidence>
<dbReference type="RefSeq" id="WP_418159260.1">
    <property type="nucleotide sequence ID" value="NZ_JBBLZC010000008.1"/>
</dbReference>
<keyword evidence="1" id="KW-0732">Signal</keyword>
<dbReference type="PROSITE" id="PS51257">
    <property type="entry name" value="PROKAR_LIPOPROTEIN"/>
    <property type="match status" value="1"/>
</dbReference>
<proteinExistence type="predicted"/>
<sequence length="156" mass="16440">MPRRPSSLLGAAILLGVAACASVPVETDRTVAGDPAEVRSRIEAEIIRLGFTRTTDGTSGVVTASRSGTPAAWMSCVPEIVGQEDPERRMVTVQSRHGTVRVTLEPAAGGTRVVIATDFTGTYRNPYTTYPFEKPCRSTGVVESRLFAAASAGPTS</sequence>
<dbReference type="EMBL" id="JBBLZC010000008">
    <property type="protein sequence ID" value="MEK0083408.1"/>
    <property type="molecule type" value="Genomic_DNA"/>
</dbReference>
<keyword evidence="3" id="KW-1185">Reference proteome</keyword>
<feature type="signal peptide" evidence="1">
    <location>
        <begin position="1"/>
        <end position="21"/>
    </location>
</feature>
<evidence type="ECO:0000313" key="3">
    <source>
        <dbReference type="Proteomes" id="UP001375743"/>
    </source>
</evidence>
<protein>
    <recommendedName>
        <fullName evidence="4">Lipoprotein</fullName>
    </recommendedName>
</protein>